<feature type="transmembrane region" description="Helical" evidence="1">
    <location>
        <begin position="50"/>
        <end position="68"/>
    </location>
</feature>
<dbReference type="Proteomes" id="UP000002282">
    <property type="component" value="Chromosome 3R"/>
</dbReference>
<reference evidence="2 3" key="1">
    <citation type="journal article" date="2007" name="Nature">
        <title>Evolution of genes and genomes on the Drosophila phylogeny.</title>
        <authorList>
            <consortium name="Drosophila 12 Genomes Consortium"/>
            <person name="Clark A.G."/>
            <person name="Eisen M.B."/>
            <person name="Smith D.R."/>
            <person name="Bergman C.M."/>
            <person name="Oliver B."/>
            <person name="Markow T.A."/>
            <person name="Kaufman T.C."/>
            <person name="Kellis M."/>
            <person name="Gelbart W."/>
            <person name="Iyer V.N."/>
            <person name="Pollard D.A."/>
            <person name="Sackton T.B."/>
            <person name="Larracuente A.M."/>
            <person name="Singh N.D."/>
            <person name="Abad J.P."/>
            <person name="Abt D.N."/>
            <person name="Adryan B."/>
            <person name="Aguade M."/>
            <person name="Akashi H."/>
            <person name="Anderson W.W."/>
            <person name="Aquadro C.F."/>
            <person name="Ardell D.H."/>
            <person name="Arguello R."/>
            <person name="Artieri C.G."/>
            <person name="Barbash D.A."/>
            <person name="Barker D."/>
            <person name="Barsanti P."/>
            <person name="Batterham P."/>
            <person name="Batzoglou S."/>
            <person name="Begun D."/>
            <person name="Bhutkar A."/>
            <person name="Blanco E."/>
            <person name="Bosak S.A."/>
            <person name="Bradley R.K."/>
            <person name="Brand A.D."/>
            <person name="Brent M.R."/>
            <person name="Brooks A.N."/>
            <person name="Brown R.H."/>
            <person name="Butlin R.K."/>
            <person name="Caggese C."/>
            <person name="Calvi B.R."/>
            <person name="Bernardo de Carvalho A."/>
            <person name="Caspi A."/>
            <person name="Castrezana S."/>
            <person name="Celniker S.E."/>
            <person name="Chang J.L."/>
            <person name="Chapple C."/>
            <person name="Chatterji S."/>
            <person name="Chinwalla A."/>
            <person name="Civetta A."/>
            <person name="Clifton S.W."/>
            <person name="Comeron J.M."/>
            <person name="Costello J.C."/>
            <person name="Coyne J.A."/>
            <person name="Daub J."/>
            <person name="David R.G."/>
            <person name="Delcher A.L."/>
            <person name="Delehaunty K."/>
            <person name="Do C.B."/>
            <person name="Ebling H."/>
            <person name="Edwards K."/>
            <person name="Eickbush T."/>
            <person name="Evans J.D."/>
            <person name="Filipski A."/>
            <person name="Findeiss S."/>
            <person name="Freyhult E."/>
            <person name="Fulton L."/>
            <person name="Fulton R."/>
            <person name="Garcia A.C."/>
            <person name="Gardiner A."/>
            <person name="Garfield D.A."/>
            <person name="Garvin B.E."/>
            <person name="Gibson G."/>
            <person name="Gilbert D."/>
            <person name="Gnerre S."/>
            <person name="Godfrey J."/>
            <person name="Good R."/>
            <person name="Gotea V."/>
            <person name="Gravely B."/>
            <person name="Greenberg A.J."/>
            <person name="Griffiths-Jones S."/>
            <person name="Gross S."/>
            <person name="Guigo R."/>
            <person name="Gustafson E.A."/>
            <person name="Haerty W."/>
            <person name="Hahn M.W."/>
            <person name="Halligan D.L."/>
            <person name="Halpern A.L."/>
            <person name="Halter G.M."/>
            <person name="Han M.V."/>
            <person name="Heger A."/>
            <person name="Hillier L."/>
            <person name="Hinrichs A.S."/>
            <person name="Holmes I."/>
            <person name="Hoskins R.A."/>
            <person name="Hubisz M.J."/>
            <person name="Hultmark D."/>
            <person name="Huntley M.A."/>
            <person name="Jaffe D.B."/>
            <person name="Jagadeeshan S."/>
            <person name="Jeck W.R."/>
            <person name="Johnson J."/>
            <person name="Jones C.D."/>
            <person name="Jordan W.C."/>
            <person name="Karpen G.H."/>
            <person name="Kataoka E."/>
            <person name="Keightley P.D."/>
            <person name="Kheradpour P."/>
            <person name="Kirkness E.F."/>
            <person name="Koerich L.B."/>
            <person name="Kristiansen K."/>
            <person name="Kudrna D."/>
            <person name="Kulathinal R.J."/>
            <person name="Kumar S."/>
            <person name="Kwok R."/>
            <person name="Lander E."/>
            <person name="Langley C.H."/>
            <person name="Lapoint R."/>
            <person name="Lazzaro B.P."/>
            <person name="Lee S.J."/>
            <person name="Levesque L."/>
            <person name="Li R."/>
            <person name="Lin C.F."/>
            <person name="Lin M.F."/>
            <person name="Lindblad-Toh K."/>
            <person name="Llopart A."/>
            <person name="Long M."/>
            <person name="Low L."/>
            <person name="Lozovsky E."/>
            <person name="Lu J."/>
            <person name="Luo M."/>
            <person name="Machado C.A."/>
            <person name="Makalowski W."/>
            <person name="Marzo M."/>
            <person name="Matsuda M."/>
            <person name="Matzkin L."/>
            <person name="McAllister B."/>
            <person name="McBride C.S."/>
            <person name="McKernan B."/>
            <person name="McKernan K."/>
            <person name="Mendez-Lago M."/>
            <person name="Minx P."/>
            <person name="Mollenhauer M.U."/>
            <person name="Montooth K."/>
            <person name="Mount S.M."/>
            <person name="Mu X."/>
            <person name="Myers E."/>
            <person name="Negre B."/>
            <person name="Newfeld S."/>
            <person name="Nielsen R."/>
            <person name="Noor M.A."/>
            <person name="O'Grady P."/>
            <person name="Pachter L."/>
            <person name="Papaceit M."/>
            <person name="Parisi M.J."/>
            <person name="Parisi M."/>
            <person name="Parts L."/>
            <person name="Pedersen J.S."/>
            <person name="Pesole G."/>
            <person name="Phillippy A.M."/>
            <person name="Ponting C.P."/>
            <person name="Pop M."/>
            <person name="Porcelli D."/>
            <person name="Powell J.R."/>
            <person name="Prohaska S."/>
            <person name="Pruitt K."/>
            <person name="Puig M."/>
            <person name="Quesneville H."/>
            <person name="Ram K.R."/>
            <person name="Rand D."/>
            <person name="Rasmussen M.D."/>
            <person name="Reed L.K."/>
            <person name="Reenan R."/>
            <person name="Reily A."/>
            <person name="Remington K.A."/>
            <person name="Rieger T.T."/>
            <person name="Ritchie M.G."/>
            <person name="Robin C."/>
            <person name="Rogers Y.H."/>
            <person name="Rohde C."/>
            <person name="Rozas J."/>
            <person name="Rubenfield M.J."/>
            <person name="Ruiz A."/>
            <person name="Russo S."/>
            <person name="Salzberg S.L."/>
            <person name="Sanchez-Gracia A."/>
            <person name="Saranga D.J."/>
            <person name="Sato H."/>
            <person name="Schaeffer S.W."/>
            <person name="Schatz M.C."/>
            <person name="Schlenke T."/>
            <person name="Schwartz R."/>
            <person name="Segarra C."/>
            <person name="Singh R.S."/>
            <person name="Sirot L."/>
            <person name="Sirota M."/>
            <person name="Sisneros N.B."/>
            <person name="Smith C.D."/>
            <person name="Smith T.F."/>
            <person name="Spieth J."/>
            <person name="Stage D.E."/>
            <person name="Stark A."/>
            <person name="Stephan W."/>
            <person name="Strausberg R.L."/>
            <person name="Strempel S."/>
            <person name="Sturgill D."/>
            <person name="Sutton G."/>
            <person name="Sutton G.G."/>
            <person name="Tao W."/>
            <person name="Teichmann S."/>
            <person name="Tobari Y.N."/>
            <person name="Tomimura Y."/>
            <person name="Tsolas J.M."/>
            <person name="Valente V.L."/>
            <person name="Venter E."/>
            <person name="Venter J.C."/>
            <person name="Vicario S."/>
            <person name="Vieira F.G."/>
            <person name="Vilella A.J."/>
            <person name="Villasante A."/>
            <person name="Walenz B."/>
            <person name="Wang J."/>
            <person name="Wasserman M."/>
            <person name="Watts T."/>
            <person name="Wilson D."/>
            <person name="Wilson R.K."/>
            <person name="Wing R.A."/>
            <person name="Wolfner M.F."/>
            <person name="Wong A."/>
            <person name="Wong G.K."/>
            <person name="Wu C.I."/>
            <person name="Wu G."/>
            <person name="Yamamoto D."/>
            <person name="Yang H.P."/>
            <person name="Yang S.P."/>
            <person name="Yorke J.A."/>
            <person name="Yoshida K."/>
            <person name="Zdobnov E."/>
            <person name="Zhang P."/>
            <person name="Zhang Y."/>
            <person name="Zimin A.V."/>
            <person name="Baldwin J."/>
            <person name="Abdouelleil A."/>
            <person name="Abdulkadir J."/>
            <person name="Abebe A."/>
            <person name="Abera B."/>
            <person name="Abreu J."/>
            <person name="Acer S.C."/>
            <person name="Aftuck L."/>
            <person name="Alexander A."/>
            <person name="An P."/>
            <person name="Anderson E."/>
            <person name="Anderson S."/>
            <person name="Arachi H."/>
            <person name="Azer M."/>
            <person name="Bachantsang P."/>
            <person name="Barry A."/>
            <person name="Bayul T."/>
            <person name="Berlin A."/>
            <person name="Bessette D."/>
            <person name="Bloom T."/>
            <person name="Blye J."/>
            <person name="Boguslavskiy L."/>
            <person name="Bonnet C."/>
            <person name="Boukhgalter B."/>
            <person name="Bourzgui I."/>
            <person name="Brown A."/>
            <person name="Cahill P."/>
            <person name="Channer S."/>
            <person name="Cheshatsang Y."/>
            <person name="Chuda L."/>
            <person name="Citroen M."/>
            <person name="Collymore A."/>
            <person name="Cooke P."/>
            <person name="Costello M."/>
            <person name="D'Aco K."/>
            <person name="Daza R."/>
            <person name="De Haan G."/>
            <person name="DeGray S."/>
            <person name="DeMaso C."/>
            <person name="Dhargay N."/>
            <person name="Dooley K."/>
            <person name="Dooley E."/>
            <person name="Doricent M."/>
            <person name="Dorje P."/>
            <person name="Dorjee K."/>
            <person name="Dupes A."/>
            <person name="Elong R."/>
            <person name="Falk J."/>
            <person name="Farina A."/>
            <person name="Faro S."/>
            <person name="Ferguson D."/>
            <person name="Fisher S."/>
            <person name="Foley C.D."/>
            <person name="Franke A."/>
            <person name="Friedrich D."/>
            <person name="Gadbois L."/>
            <person name="Gearin G."/>
            <person name="Gearin C.R."/>
            <person name="Giannoukos G."/>
            <person name="Goode T."/>
            <person name="Graham J."/>
            <person name="Grandbois E."/>
            <person name="Grewal S."/>
            <person name="Gyaltsen K."/>
            <person name="Hafez N."/>
            <person name="Hagos B."/>
            <person name="Hall J."/>
            <person name="Henson C."/>
            <person name="Hollinger A."/>
            <person name="Honan T."/>
            <person name="Huard M.D."/>
            <person name="Hughes L."/>
            <person name="Hurhula B."/>
            <person name="Husby M.E."/>
            <person name="Kamat A."/>
            <person name="Kanga B."/>
            <person name="Kashin S."/>
            <person name="Khazanovich D."/>
            <person name="Kisner P."/>
            <person name="Lance K."/>
            <person name="Lara M."/>
            <person name="Lee W."/>
            <person name="Lennon N."/>
            <person name="Letendre F."/>
            <person name="LeVine R."/>
            <person name="Lipovsky A."/>
            <person name="Liu X."/>
            <person name="Liu J."/>
            <person name="Liu S."/>
            <person name="Lokyitsang T."/>
            <person name="Lokyitsang Y."/>
            <person name="Lubonja R."/>
            <person name="Lui A."/>
            <person name="MacDonald P."/>
            <person name="Magnisalis V."/>
            <person name="Maru K."/>
            <person name="Matthews C."/>
            <person name="McCusker W."/>
            <person name="McDonough S."/>
            <person name="Mehta T."/>
            <person name="Meldrim J."/>
            <person name="Meneus L."/>
            <person name="Mihai O."/>
            <person name="Mihalev A."/>
            <person name="Mihova T."/>
            <person name="Mittelman R."/>
            <person name="Mlenga V."/>
            <person name="Montmayeur A."/>
            <person name="Mulrain L."/>
            <person name="Navidi A."/>
            <person name="Naylor J."/>
            <person name="Negash T."/>
            <person name="Nguyen T."/>
            <person name="Nguyen N."/>
            <person name="Nicol R."/>
            <person name="Norbu C."/>
            <person name="Norbu N."/>
            <person name="Novod N."/>
            <person name="O'Neill B."/>
            <person name="Osman S."/>
            <person name="Markiewicz E."/>
            <person name="Oyono O.L."/>
            <person name="Patti C."/>
            <person name="Phunkhang P."/>
            <person name="Pierre F."/>
            <person name="Priest M."/>
            <person name="Raghuraman S."/>
            <person name="Rege F."/>
            <person name="Reyes R."/>
            <person name="Rise C."/>
            <person name="Rogov P."/>
            <person name="Ross K."/>
            <person name="Ryan E."/>
            <person name="Settipalli S."/>
            <person name="Shea T."/>
            <person name="Sherpa N."/>
            <person name="Shi L."/>
            <person name="Shih D."/>
            <person name="Sparrow T."/>
            <person name="Spaulding J."/>
            <person name="Stalker J."/>
            <person name="Stange-Thomann N."/>
            <person name="Stavropoulos S."/>
            <person name="Stone C."/>
            <person name="Strader C."/>
            <person name="Tesfaye S."/>
            <person name="Thomson T."/>
            <person name="Thoulutsang Y."/>
            <person name="Thoulutsang D."/>
            <person name="Topham K."/>
            <person name="Topping I."/>
            <person name="Tsamla T."/>
            <person name="Vassiliev H."/>
            <person name="Vo A."/>
            <person name="Wangchuk T."/>
            <person name="Wangdi T."/>
            <person name="Weiand M."/>
            <person name="Wilkinson J."/>
            <person name="Wilson A."/>
            <person name="Yadav S."/>
            <person name="Young G."/>
            <person name="Yu Q."/>
            <person name="Zembek L."/>
            <person name="Zhong D."/>
            <person name="Zimmer A."/>
            <person name="Zwirko Z."/>
            <person name="Jaffe D.B."/>
            <person name="Alvarez P."/>
            <person name="Brockman W."/>
            <person name="Butler J."/>
            <person name="Chin C."/>
            <person name="Gnerre S."/>
            <person name="Grabherr M."/>
            <person name="Kleber M."/>
            <person name="Mauceli E."/>
            <person name="MacCallum I."/>
        </authorList>
    </citation>
    <scope>NUCLEOTIDE SEQUENCE [LARGE SCALE GENOMIC DNA]</scope>
    <source>
        <strain evidence="3">Tai18E2 / Tucson 14021-0261.01</strain>
    </source>
</reference>
<keyword evidence="3" id="KW-1185">Reference proteome</keyword>
<dbReference type="OrthoDB" id="7828878at2759"/>
<keyword evidence="1" id="KW-0812">Transmembrane</keyword>
<keyword evidence="1" id="KW-1133">Transmembrane helix</keyword>
<reference evidence="2 3" key="2">
    <citation type="journal article" date="2007" name="PLoS Biol.">
        <title>Principles of genome evolution in the Drosophila melanogaster species group.</title>
        <authorList>
            <person name="Ranz J.M."/>
            <person name="Maurin D."/>
            <person name="Chan Y.S."/>
            <person name="von Grotthuss M."/>
            <person name="Hillier L.W."/>
            <person name="Roote J."/>
            <person name="Ashburner M."/>
            <person name="Bergman C.M."/>
        </authorList>
    </citation>
    <scope>NUCLEOTIDE SEQUENCE [LARGE SCALE GENOMIC DNA]</scope>
    <source>
        <strain evidence="3">Tai18E2 / Tucson 14021-0261.01</strain>
    </source>
</reference>
<keyword evidence="1" id="KW-0472">Membrane</keyword>
<name>A0A0R1E646_DROYA</name>
<feature type="transmembrane region" description="Helical" evidence="1">
    <location>
        <begin position="109"/>
        <end position="127"/>
    </location>
</feature>
<protein>
    <submittedName>
        <fullName evidence="2">Uncharacterized protein, isoform B</fullName>
    </submittedName>
</protein>
<accession>A0A0R1E646</accession>
<evidence type="ECO:0000313" key="3">
    <source>
        <dbReference type="Proteomes" id="UP000002282"/>
    </source>
</evidence>
<feature type="transmembrane region" description="Helical" evidence="1">
    <location>
        <begin position="74"/>
        <end position="97"/>
    </location>
</feature>
<gene>
    <name evidence="2" type="primary">Dyak\GE28951</name>
    <name evidence="2" type="synonym">GE28951</name>
    <name evidence="2" type="ORF">Dyak_GE28951</name>
</gene>
<feature type="transmembrane region" description="Helical" evidence="1">
    <location>
        <begin position="17"/>
        <end position="38"/>
    </location>
</feature>
<dbReference type="AlphaFoldDB" id="A0A0R1E646"/>
<evidence type="ECO:0000313" key="2">
    <source>
        <dbReference type="EMBL" id="KRK04651.1"/>
    </source>
</evidence>
<proteinExistence type="predicted"/>
<organism evidence="2 3">
    <name type="scientific">Drosophila yakuba</name>
    <name type="common">Fruit fly</name>
    <dbReference type="NCBI Taxonomy" id="7245"/>
    <lineage>
        <taxon>Eukaryota</taxon>
        <taxon>Metazoa</taxon>
        <taxon>Ecdysozoa</taxon>
        <taxon>Arthropoda</taxon>
        <taxon>Hexapoda</taxon>
        <taxon>Insecta</taxon>
        <taxon>Pterygota</taxon>
        <taxon>Neoptera</taxon>
        <taxon>Endopterygota</taxon>
        <taxon>Diptera</taxon>
        <taxon>Brachycera</taxon>
        <taxon>Muscomorpha</taxon>
        <taxon>Ephydroidea</taxon>
        <taxon>Drosophilidae</taxon>
        <taxon>Drosophila</taxon>
        <taxon>Sophophora</taxon>
    </lineage>
</organism>
<dbReference type="EMBL" id="CM000160">
    <property type="protein sequence ID" value="KRK04651.1"/>
    <property type="molecule type" value="Genomic_DNA"/>
</dbReference>
<evidence type="ECO:0000256" key="1">
    <source>
        <dbReference type="SAM" id="Phobius"/>
    </source>
</evidence>
<sequence>MKCRGLRLKSCCCCVNLRAGCFFMALFEIFASILGFFVGEDGRFLLMGRTAYMVHFIGSIFLMMSSILQIEVLVVIYLVTNIIHLIFCTAFIIDYALSCSFCIFESIPVFFTLVFSLYFWIVAYSYWRRLLWEHNLENDD</sequence>